<evidence type="ECO:0000256" key="1">
    <source>
        <dbReference type="SAM" id="MobiDB-lite"/>
    </source>
</evidence>
<feature type="region of interest" description="Disordered" evidence="1">
    <location>
        <begin position="104"/>
        <end position="141"/>
    </location>
</feature>
<evidence type="ECO:0000313" key="3">
    <source>
        <dbReference type="Proteomes" id="UP000298327"/>
    </source>
</evidence>
<feature type="region of interest" description="Disordered" evidence="1">
    <location>
        <begin position="324"/>
        <end position="354"/>
    </location>
</feature>
<dbReference type="EMBL" id="SEOQ01000972">
    <property type="protein sequence ID" value="TFY54927.1"/>
    <property type="molecule type" value="Genomic_DNA"/>
</dbReference>
<feature type="compositionally biased region" description="Polar residues" evidence="1">
    <location>
        <begin position="339"/>
        <end position="354"/>
    </location>
</feature>
<evidence type="ECO:0000313" key="2">
    <source>
        <dbReference type="EMBL" id="TFY54927.1"/>
    </source>
</evidence>
<reference evidence="2 3" key="1">
    <citation type="submission" date="2019-02" db="EMBL/GenBank/DDBJ databases">
        <title>Genome sequencing of the rare red list fungi Dentipellis fragilis.</title>
        <authorList>
            <person name="Buettner E."/>
            <person name="Kellner H."/>
        </authorList>
    </citation>
    <scope>NUCLEOTIDE SEQUENCE [LARGE SCALE GENOMIC DNA]</scope>
    <source>
        <strain evidence="2 3">DSM 105465</strain>
    </source>
</reference>
<keyword evidence="3" id="KW-1185">Reference proteome</keyword>
<comment type="caution">
    <text evidence="2">The sequence shown here is derived from an EMBL/GenBank/DDBJ whole genome shotgun (WGS) entry which is preliminary data.</text>
</comment>
<sequence>MTHRGPILSPAVGRHAAPRPIHSLIPLLRFPSDSHPLWPIPPNAPLPPYTPSPHPHISTALQHGLGPTPDSNQAQHVHLLDLQPELPATPARFPIKQQPIISHHRHPTRDSTIQLRPSPGVRTGSGLGAQDRPICAPAPRRRARVVSCPSYDPTRTPTARTLRTLASLTGTNPEPARARTAAGCQHPTRNVASRWHGLTAHGTGHVAPTVIDVHGRLIHGARAESAQPVVIVLPPNAYAQRPASIARNLTLSAAALRLFKFKSILSYLIGEAEATVVPRVSAAGPLGISIRALAIQRSAVSVCGDVALSLFAGLASIPHYKADGQGANKGGRQKAKTKASIQYTNDTTHNNKVL</sequence>
<dbReference type="AlphaFoldDB" id="A0A4Y9Y016"/>
<proteinExistence type="predicted"/>
<name>A0A4Y9Y016_9AGAM</name>
<protein>
    <submittedName>
        <fullName evidence="2">Uncharacterized protein</fullName>
    </submittedName>
</protein>
<dbReference type="Proteomes" id="UP000298327">
    <property type="component" value="Unassembled WGS sequence"/>
</dbReference>
<gene>
    <name evidence="2" type="ORF">EVG20_g9511</name>
</gene>
<organism evidence="2 3">
    <name type="scientific">Dentipellis fragilis</name>
    <dbReference type="NCBI Taxonomy" id="205917"/>
    <lineage>
        <taxon>Eukaryota</taxon>
        <taxon>Fungi</taxon>
        <taxon>Dikarya</taxon>
        <taxon>Basidiomycota</taxon>
        <taxon>Agaricomycotina</taxon>
        <taxon>Agaricomycetes</taxon>
        <taxon>Russulales</taxon>
        <taxon>Hericiaceae</taxon>
        <taxon>Dentipellis</taxon>
    </lineage>
</organism>
<accession>A0A4Y9Y016</accession>